<feature type="transmembrane region" description="Helical" evidence="7">
    <location>
        <begin position="121"/>
        <end position="146"/>
    </location>
</feature>
<dbReference type="PANTHER" id="PTHR39087:SF2">
    <property type="entry name" value="UPF0104 MEMBRANE PROTEIN MJ1595"/>
    <property type="match status" value="1"/>
</dbReference>
<keyword evidence="5 7" id="KW-1133">Transmembrane helix</keyword>
<evidence type="ECO:0000256" key="2">
    <source>
        <dbReference type="ARBA" id="ARBA00011061"/>
    </source>
</evidence>
<dbReference type="InterPro" id="IPR022791">
    <property type="entry name" value="L-PG_synthase/AglD"/>
</dbReference>
<feature type="transmembrane region" description="Helical" evidence="7">
    <location>
        <begin position="268"/>
        <end position="288"/>
    </location>
</feature>
<comment type="subcellular location">
    <subcellularLocation>
        <location evidence="1">Cell membrane</location>
        <topology evidence="1">Multi-pass membrane protein</topology>
    </subcellularLocation>
</comment>
<organism evidence="8 9">
    <name type="scientific">Natronoglomus mannanivorans</name>
    <dbReference type="NCBI Taxonomy" id="2979990"/>
    <lineage>
        <taxon>Archaea</taxon>
        <taxon>Methanobacteriati</taxon>
        <taxon>Methanobacteriota</taxon>
        <taxon>Stenosarchaea group</taxon>
        <taxon>Halobacteria</taxon>
        <taxon>Halobacteriales</taxon>
        <taxon>Natrialbaceae</taxon>
        <taxon>Natronoglomus</taxon>
    </lineage>
</organism>
<evidence type="ECO:0000256" key="4">
    <source>
        <dbReference type="ARBA" id="ARBA00022692"/>
    </source>
</evidence>
<keyword evidence="6 7" id="KW-0472">Membrane</keyword>
<protein>
    <submittedName>
        <fullName evidence="8">Flippase-like domain-containing protein</fullName>
    </submittedName>
</protein>
<dbReference type="RefSeq" id="WP_338007483.1">
    <property type="nucleotide sequence ID" value="NZ_JAOPKB010000003.1"/>
</dbReference>
<evidence type="ECO:0000313" key="8">
    <source>
        <dbReference type="EMBL" id="MCU4972660.1"/>
    </source>
</evidence>
<feature type="transmembrane region" description="Helical" evidence="7">
    <location>
        <begin position="185"/>
        <end position="210"/>
    </location>
</feature>
<dbReference type="PANTHER" id="PTHR39087">
    <property type="entry name" value="UPF0104 MEMBRANE PROTEIN MJ1595"/>
    <property type="match status" value="1"/>
</dbReference>
<dbReference type="Proteomes" id="UP001320972">
    <property type="component" value="Unassembled WGS sequence"/>
</dbReference>
<feature type="transmembrane region" description="Helical" evidence="7">
    <location>
        <begin position="12"/>
        <end position="37"/>
    </location>
</feature>
<feature type="transmembrane region" description="Helical" evidence="7">
    <location>
        <begin position="294"/>
        <end position="315"/>
    </location>
</feature>
<dbReference type="Pfam" id="PF03706">
    <property type="entry name" value="LPG_synthase_TM"/>
    <property type="match status" value="1"/>
</dbReference>
<name>A0ABT2QCL8_9EURY</name>
<evidence type="ECO:0000256" key="3">
    <source>
        <dbReference type="ARBA" id="ARBA00022475"/>
    </source>
</evidence>
<comment type="caution">
    <text evidence="8">The sequence shown here is derived from an EMBL/GenBank/DDBJ whole genome shotgun (WGS) entry which is preliminary data.</text>
</comment>
<evidence type="ECO:0000256" key="7">
    <source>
        <dbReference type="SAM" id="Phobius"/>
    </source>
</evidence>
<feature type="transmembrane region" description="Helical" evidence="7">
    <location>
        <begin position="322"/>
        <end position="340"/>
    </location>
</feature>
<gene>
    <name evidence="8" type="ORF">OB955_07900</name>
</gene>
<evidence type="ECO:0000256" key="5">
    <source>
        <dbReference type="ARBA" id="ARBA00022989"/>
    </source>
</evidence>
<feature type="transmembrane region" description="Helical" evidence="7">
    <location>
        <begin position="44"/>
        <end position="71"/>
    </location>
</feature>
<sequence length="345" mass="35879">MNATGVRLTTVVVGFVVATVVLSVLFALVGFEATLAAVAAADRFVLASLLVVVACWFGAWTYTLSVVFGILEVDHTPIDAVVLFGNVVFANSVAPSTYLGGEPLAALLLSRHTGRDYETSFAAVASVDLLNYAPMLPLAGVGLLYVVTTTVVGRTVELALAFVFLVLLALVVTVAVGWRRRDRVLTVVAAVLGGLSQQMDAVVPGVYAVAPAAFERRLGQFVANVERVAGDHHNLGLALGYSTAGWVLLSGVLWLALYAVGHAVEPEVVLFVVPLGAISNVLPLPGGLGTVEPIFVVLLVAMAGIAPPDAMAATLLYRGGTYWLPLLFGAGTVAAAHAPIPRPTE</sequence>
<proteinExistence type="inferred from homology"/>
<evidence type="ECO:0000256" key="1">
    <source>
        <dbReference type="ARBA" id="ARBA00004651"/>
    </source>
</evidence>
<keyword evidence="4 7" id="KW-0812">Transmembrane</keyword>
<dbReference type="EMBL" id="JAOPKB010000003">
    <property type="protein sequence ID" value="MCU4972660.1"/>
    <property type="molecule type" value="Genomic_DNA"/>
</dbReference>
<feature type="transmembrane region" description="Helical" evidence="7">
    <location>
        <begin position="243"/>
        <end position="261"/>
    </location>
</feature>
<keyword evidence="3" id="KW-1003">Cell membrane</keyword>
<keyword evidence="9" id="KW-1185">Reference proteome</keyword>
<reference evidence="8 9" key="1">
    <citation type="submission" date="2022-09" db="EMBL/GenBank/DDBJ databases">
        <title>Enrichment on poylsaccharides allowed isolation of novel metabolic and taxonomic groups of Haloarchaea.</title>
        <authorList>
            <person name="Sorokin D.Y."/>
            <person name="Elcheninov A.G."/>
            <person name="Khizhniak T.V."/>
            <person name="Kolganova T.V."/>
            <person name="Kublanov I.V."/>
        </authorList>
    </citation>
    <scope>NUCLEOTIDE SEQUENCE [LARGE SCALE GENOMIC DNA]</scope>
    <source>
        <strain evidence="8 9">AArc-m2/3/4</strain>
    </source>
</reference>
<feature type="transmembrane region" description="Helical" evidence="7">
    <location>
        <begin position="83"/>
        <end position="109"/>
    </location>
</feature>
<feature type="transmembrane region" description="Helical" evidence="7">
    <location>
        <begin position="158"/>
        <end position="178"/>
    </location>
</feature>
<accession>A0ABT2QCL8</accession>
<comment type="similarity">
    <text evidence="2">Belongs to the UPF0104 family.</text>
</comment>
<evidence type="ECO:0000313" key="9">
    <source>
        <dbReference type="Proteomes" id="UP001320972"/>
    </source>
</evidence>
<dbReference type="NCBIfam" id="TIGR00374">
    <property type="entry name" value="flippase-like domain"/>
    <property type="match status" value="1"/>
</dbReference>
<evidence type="ECO:0000256" key="6">
    <source>
        <dbReference type="ARBA" id="ARBA00023136"/>
    </source>
</evidence>